<keyword evidence="2" id="KW-1185">Reference proteome</keyword>
<evidence type="ECO:0000313" key="2">
    <source>
        <dbReference type="Proteomes" id="UP000317650"/>
    </source>
</evidence>
<sequence length="107" mass="11667">MDENGGGEGVGSKSKLVCQNKGPSDHLLFLLALLRVSSPLPLFSLLNPNETPAVMMIPTFDFAHLRTFTLQRSQLGTFKVRSFHLHPGTQTAGFIVASVGRLMALMR</sequence>
<organism evidence="1 2">
    <name type="scientific">Musa balbisiana</name>
    <name type="common">Banana</name>
    <dbReference type="NCBI Taxonomy" id="52838"/>
    <lineage>
        <taxon>Eukaryota</taxon>
        <taxon>Viridiplantae</taxon>
        <taxon>Streptophyta</taxon>
        <taxon>Embryophyta</taxon>
        <taxon>Tracheophyta</taxon>
        <taxon>Spermatophyta</taxon>
        <taxon>Magnoliopsida</taxon>
        <taxon>Liliopsida</taxon>
        <taxon>Zingiberales</taxon>
        <taxon>Musaceae</taxon>
        <taxon>Musa</taxon>
    </lineage>
</organism>
<proteinExistence type="predicted"/>
<dbReference type="AlphaFoldDB" id="A0A4S8J2N9"/>
<dbReference type="EMBL" id="PYDT01000007">
    <property type="protein sequence ID" value="THU55623.1"/>
    <property type="molecule type" value="Genomic_DNA"/>
</dbReference>
<reference evidence="1 2" key="1">
    <citation type="journal article" date="2019" name="Nat. Plants">
        <title>Genome sequencing of Musa balbisiana reveals subgenome evolution and function divergence in polyploid bananas.</title>
        <authorList>
            <person name="Yao X."/>
        </authorList>
    </citation>
    <scope>NUCLEOTIDE SEQUENCE [LARGE SCALE GENOMIC DNA]</scope>
    <source>
        <strain evidence="2">cv. DH-PKW</strain>
        <tissue evidence="1">Leaves</tissue>
    </source>
</reference>
<evidence type="ECO:0000313" key="1">
    <source>
        <dbReference type="EMBL" id="THU55623.1"/>
    </source>
</evidence>
<dbReference type="Proteomes" id="UP000317650">
    <property type="component" value="Chromosome 11"/>
</dbReference>
<comment type="caution">
    <text evidence="1">The sequence shown here is derived from an EMBL/GenBank/DDBJ whole genome shotgun (WGS) entry which is preliminary data.</text>
</comment>
<name>A0A4S8J2N9_MUSBA</name>
<gene>
    <name evidence="1" type="ORF">C4D60_Mb11t08520</name>
</gene>
<protein>
    <submittedName>
        <fullName evidence="1">Uncharacterized protein</fullName>
    </submittedName>
</protein>
<accession>A0A4S8J2N9</accession>